<dbReference type="PANTHER" id="PTHR47752:SF1">
    <property type="entry name" value="HTH-TYPE TRANSCRIPTIONAL REPRESSOR FABR"/>
    <property type="match status" value="1"/>
</dbReference>
<dbReference type="InterPro" id="IPR050692">
    <property type="entry name" value="HTH_transcr_repressor_FabR"/>
</dbReference>
<dbReference type="PANTHER" id="PTHR47752">
    <property type="entry name" value="HTH-TYPE TRANSCRIPTIONAL REPRESSOR FABR"/>
    <property type="match status" value="1"/>
</dbReference>
<dbReference type="Pfam" id="PF00440">
    <property type="entry name" value="TetR_N"/>
    <property type="match status" value="1"/>
</dbReference>
<reference evidence="6" key="1">
    <citation type="submission" date="2022-06" db="EMBL/GenBank/DDBJ databases">
        <title>Alkalimarinus sp. nov., isolated from gut of a Alitta virens.</title>
        <authorList>
            <person name="Yang A.I."/>
            <person name="Shin N.-R."/>
        </authorList>
    </citation>
    <scope>NUCLEOTIDE SEQUENCE</scope>
    <source>
        <strain evidence="6">A2M4</strain>
    </source>
</reference>
<proteinExistence type="predicted"/>
<protein>
    <submittedName>
        <fullName evidence="6">HTH-type transcriptional repressor FabR</fullName>
    </submittedName>
</protein>
<dbReference type="Gene3D" id="1.10.10.60">
    <property type="entry name" value="Homeodomain-like"/>
    <property type="match status" value="1"/>
</dbReference>
<gene>
    <name evidence="6" type="primary">fabR</name>
    <name evidence="6" type="ORF">NKI27_03270</name>
</gene>
<name>A0ABY6N3T7_9ALTE</name>
<sequence length="207" mass="23434">MLSREDKKRQTRRSLMDAALMLVGKGGNFSSISLREVAKNAGVVPTSFYRHFTDMEELGLSLVDELGMLLRKLMRSTRQNNGGVDGLIRSSIDVYVDFVIQHPNHFYFLSQSRTGGTHPLRNAIRNELKFFANELASDIRQSSMLPNVGRLDLDMISELIVATVAETTIDILDLTEASPSYRQEFVERTEKKLRLVWLGAGVWRSPE</sequence>
<dbReference type="EMBL" id="CP100390">
    <property type="protein sequence ID" value="UZE96785.1"/>
    <property type="molecule type" value="Genomic_DNA"/>
</dbReference>
<evidence type="ECO:0000256" key="2">
    <source>
        <dbReference type="ARBA" id="ARBA00023125"/>
    </source>
</evidence>
<dbReference type="Proteomes" id="UP001163739">
    <property type="component" value="Chromosome"/>
</dbReference>
<evidence type="ECO:0000256" key="3">
    <source>
        <dbReference type="ARBA" id="ARBA00023163"/>
    </source>
</evidence>
<keyword evidence="7" id="KW-1185">Reference proteome</keyword>
<dbReference type="NCBIfam" id="NF008402">
    <property type="entry name" value="PRK11202.1"/>
    <property type="match status" value="1"/>
</dbReference>
<dbReference type="RefSeq" id="WP_265048270.1">
    <property type="nucleotide sequence ID" value="NZ_CP100390.1"/>
</dbReference>
<evidence type="ECO:0000256" key="4">
    <source>
        <dbReference type="PROSITE-ProRule" id="PRU00335"/>
    </source>
</evidence>
<evidence type="ECO:0000313" key="7">
    <source>
        <dbReference type="Proteomes" id="UP001163739"/>
    </source>
</evidence>
<dbReference type="PROSITE" id="PS50977">
    <property type="entry name" value="HTH_TETR_2"/>
    <property type="match status" value="1"/>
</dbReference>
<dbReference type="Gene3D" id="1.10.357.10">
    <property type="entry name" value="Tetracycline Repressor, domain 2"/>
    <property type="match status" value="1"/>
</dbReference>
<dbReference type="InterPro" id="IPR009057">
    <property type="entry name" value="Homeodomain-like_sf"/>
</dbReference>
<dbReference type="InterPro" id="IPR054129">
    <property type="entry name" value="DesT_TetR_C"/>
</dbReference>
<dbReference type="SUPFAM" id="SSF46689">
    <property type="entry name" value="Homeodomain-like"/>
    <property type="match status" value="1"/>
</dbReference>
<keyword evidence="3" id="KW-0804">Transcription</keyword>
<accession>A0ABY6N3T7</accession>
<evidence type="ECO:0000256" key="1">
    <source>
        <dbReference type="ARBA" id="ARBA00023015"/>
    </source>
</evidence>
<dbReference type="Pfam" id="PF21943">
    <property type="entry name" value="TetR_C_46"/>
    <property type="match status" value="1"/>
</dbReference>
<evidence type="ECO:0000313" key="6">
    <source>
        <dbReference type="EMBL" id="UZE96785.1"/>
    </source>
</evidence>
<dbReference type="InterPro" id="IPR001647">
    <property type="entry name" value="HTH_TetR"/>
</dbReference>
<feature type="DNA-binding region" description="H-T-H motif" evidence="4">
    <location>
        <begin position="33"/>
        <end position="52"/>
    </location>
</feature>
<organism evidence="6 7">
    <name type="scientific">Alkalimarinus alittae</name>
    <dbReference type="NCBI Taxonomy" id="2961619"/>
    <lineage>
        <taxon>Bacteria</taxon>
        <taxon>Pseudomonadati</taxon>
        <taxon>Pseudomonadota</taxon>
        <taxon>Gammaproteobacteria</taxon>
        <taxon>Alteromonadales</taxon>
        <taxon>Alteromonadaceae</taxon>
        <taxon>Alkalimarinus</taxon>
    </lineage>
</organism>
<feature type="domain" description="HTH tetR-type" evidence="5">
    <location>
        <begin position="9"/>
        <end position="70"/>
    </location>
</feature>
<keyword evidence="1" id="KW-0805">Transcription regulation</keyword>
<evidence type="ECO:0000259" key="5">
    <source>
        <dbReference type="PROSITE" id="PS50977"/>
    </source>
</evidence>
<keyword evidence="2 4" id="KW-0238">DNA-binding</keyword>